<keyword evidence="4" id="KW-0804">Transcription</keyword>
<dbReference type="InterPro" id="IPR000847">
    <property type="entry name" value="LysR_HTH_N"/>
</dbReference>
<sequence>MEGIDPNDLIMFSFVAQEGSFKKAAERLRIPHSTISRRIMVLESRLGEKLLHRTTRTIALTDLGGAVLIHARQVAAEVEATGHLVQTGTSEPRGRLRISIPTDFTADMLASLITRFMATYPKLSVDIDVSRRRVDPITENFDLAVRIGDLQDDATLAARRIGTIEMGLYASPGYLESRGTPSRPEDLVFHEALHLTQRIGEAPGWKLASGTESWEGVAQGRVTANSPGVLMHMAMNGAGIAPLANHLVAEMVRSGSLVRILTDWHQARIPIWAIIPGRRLLPVRTQMFMEALRKELSP</sequence>
<dbReference type="RefSeq" id="WP_209739058.1">
    <property type="nucleotide sequence ID" value="NZ_CP072611.1"/>
</dbReference>
<dbReference type="PROSITE" id="PS50931">
    <property type="entry name" value="HTH_LYSR"/>
    <property type="match status" value="1"/>
</dbReference>
<evidence type="ECO:0000256" key="2">
    <source>
        <dbReference type="ARBA" id="ARBA00023015"/>
    </source>
</evidence>
<dbReference type="SUPFAM" id="SSF46785">
    <property type="entry name" value="Winged helix' DNA-binding domain"/>
    <property type="match status" value="1"/>
</dbReference>
<dbReference type="Gene3D" id="3.40.190.290">
    <property type="match status" value="1"/>
</dbReference>
<dbReference type="InterPro" id="IPR058163">
    <property type="entry name" value="LysR-type_TF_proteobact-type"/>
</dbReference>
<evidence type="ECO:0000256" key="1">
    <source>
        <dbReference type="ARBA" id="ARBA00009437"/>
    </source>
</evidence>
<evidence type="ECO:0000259" key="5">
    <source>
        <dbReference type="PROSITE" id="PS50931"/>
    </source>
</evidence>
<dbReference type="PANTHER" id="PTHR30537:SF5">
    <property type="entry name" value="HTH-TYPE TRANSCRIPTIONAL ACTIVATOR TTDR-RELATED"/>
    <property type="match status" value="1"/>
</dbReference>
<gene>
    <name evidence="6" type="ORF">ACFSKQ_11700</name>
</gene>
<dbReference type="InterPro" id="IPR005119">
    <property type="entry name" value="LysR_subst-bd"/>
</dbReference>
<name>A0ABW5CLF5_9HYPH</name>
<dbReference type="Gene3D" id="1.10.10.10">
    <property type="entry name" value="Winged helix-like DNA-binding domain superfamily/Winged helix DNA-binding domain"/>
    <property type="match status" value="1"/>
</dbReference>
<feature type="domain" description="HTH lysR-type" evidence="5">
    <location>
        <begin position="4"/>
        <end position="61"/>
    </location>
</feature>
<keyword evidence="2" id="KW-0805">Transcription regulation</keyword>
<accession>A0ABW5CLF5</accession>
<evidence type="ECO:0000313" key="6">
    <source>
        <dbReference type="EMBL" id="MFD2238124.1"/>
    </source>
</evidence>
<dbReference type="Proteomes" id="UP001597371">
    <property type="component" value="Unassembled WGS sequence"/>
</dbReference>
<dbReference type="InterPro" id="IPR036388">
    <property type="entry name" value="WH-like_DNA-bd_sf"/>
</dbReference>
<dbReference type="PANTHER" id="PTHR30537">
    <property type="entry name" value="HTH-TYPE TRANSCRIPTIONAL REGULATOR"/>
    <property type="match status" value="1"/>
</dbReference>
<proteinExistence type="inferred from homology"/>
<dbReference type="Pfam" id="PF00126">
    <property type="entry name" value="HTH_1"/>
    <property type="match status" value="1"/>
</dbReference>
<keyword evidence="3" id="KW-0238">DNA-binding</keyword>
<comment type="caution">
    <text evidence="6">The sequence shown here is derived from an EMBL/GenBank/DDBJ whole genome shotgun (WGS) entry which is preliminary data.</text>
</comment>
<evidence type="ECO:0000256" key="3">
    <source>
        <dbReference type="ARBA" id="ARBA00023125"/>
    </source>
</evidence>
<dbReference type="InterPro" id="IPR036390">
    <property type="entry name" value="WH_DNA-bd_sf"/>
</dbReference>
<reference evidence="7" key="1">
    <citation type="journal article" date="2019" name="Int. J. Syst. Evol. Microbiol.">
        <title>The Global Catalogue of Microorganisms (GCM) 10K type strain sequencing project: providing services to taxonomists for standard genome sequencing and annotation.</title>
        <authorList>
            <consortium name="The Broad Institute Genomics Platform"/>
            <consortium name="The Broad Institute Genome Sequencing Center for Infectious Disease"/>
            <person name="Wu L."/>
            <person name="Ma J."/>
        </authorList>
    </citation>
    <scope>NUCLEOTIDE SEQUENCE [LARGE SCALE GENOMIC DNA]</scope>
    <source>
        <strain evidence="7">ZS-35-S2</strain>
    </source>
</reference>
<evidence type="ECO:0000256" key="4">
    <source>
        <dbReference type="ARBA" id="ARBA00023163"/>
    </source>
</evidence>
<evidence type="ECO:0000313" key="7">
    <source>
        <dbReference type="Proteomes" id="UP001597371"/>
    </source>
</evidence>
<dbReference type="EMBL" id="JBHUIJ010000013">
    <property type="protein sequence ID" value="MFD2238124.1"/>
    <property type="molecule type" value="Genomic_DNA"/>
</dbReference>
<comment type="similarity">
    <text evidence="1">Belongs to the LysR transcriptional regulatory family.</text>
</comment>
<dbReference type="CDD" id="cd08422">
    <property type="entry name" value="PBP2_CrgA_like"/>
    <property type="match status" value="1"/>
</dbReference>
<keyword evidence="7" id="KW-1185">Reference proteome</keyword>
<protein>
    <submittedName>
        <fullName evidence="6">LysR substrate-binding domain-containing protein</fullName>
    </submittedName>
</protein>
<dbReference type="Pfam" id="PF03466">
    <property type="entry name" value="LysR_substrate"/>
    <property type="match status" value="1"/>
</dbReference>
<dbReference type="SUPFAM" id="SSF53850">
    <property type="entry name" value="Periplasmic binding protein-like II"/>
    <property type="match status" value="1"/>
</dbReference>
<organism evidence="6 7">
    <name type="scientific">Aureimonas populi</name>
    <dbReference type="NCBI Taxonomy" id="1701758"/>
    <lineage>
        <taxon>Bacteria</taxon>
        <taxon>Pseudomonadati</taxon>
        <taxon>Pseudomonadota</taxon>
        <taxon>Alphaproteobacteria</taxon>
        <taxon>Hyphomicrobiales</taxon>
        <taxon>Aurantimonadaceae</taxon>
        <taxon>Aureimonas</taxon>
    </lineage>
</organism>